<dbReference type="EMBL" id="LRGC01000005">
    <property type="protein sequence ID" value="KWR55750.1"/>
    <property type="molecule type" value="Genomic_DNA"/>
</dbReference>
<name>A0A108T9C6_BACSE</name>
<dbReference type="STRING" id="46506.AA415_01537"/>
<dbReference type="Proteomes" id="UP000056419">
    <property type="component" value="Unassembled WGS sequence"/>
</dbReference>
<comment type="caution">
    <text evidence="1">The sequence shown here is derived from an EMBL/GenBank/DDBJ whole genome shotgun (WGS) entry which is preliminary data.</text>
</comment>
<evidence type="ECO:0000313" key="2">
    <source>
        <dbReference type="Proteomes" id="UP000056419"/>
    </source>
</evidence>
<protein>
    <submittedName>
        <fullName evidence="1">Uncharacterized protein</fullName>
    </submittedName>
</protein>
<dbReference type="AlphaFoldDB" id="A0A108T9C6"/>
<keyword evidence="2" id="KW-1185">Reference proteome</keyword>
<evidence type="ECO:0000313" key="1">
    <source>
        <dbReference type="EMBL" id="KWR55750.1"/>
    </source>
</evidence>
<organism evidence="1 2">
    <name type="scientific">Bacteroides stercoris</name>
    <dbReference type="NCBI Taxonomy" id="46506"/>
    <lineage>
        <taxon>Bacteria</taxon>
        <taxon>Pseudomonadati</taxon>
        <taxon>Bacteroidota</taxon>
        <taxon>Bacteroidia</taxon>
        <taxon>Bacteroidales</taxon>
        <taxon>Bacteroidaceae</taxon>
        <taxon>Bacteroides</taxon>
    </lineage>
</organism>
<dbReference type="PATRIC" id="fig|46506.5.peg.1631"/>
<gene>
    <name evidence="1" type="ORF">AA415_01537</name>
</gene>
<accession>A0A108T9C6</accession>
<reference evidence="1 2" key="1">
    <citation type="journal article" date="2016" name="BMC Genomics">
        <title>Type VI secretion systems of human gut Bacteroidales segregate into three genetic architectures, two of which are contained on mobile genetic elements.</title>
        <authorList>
            <person name="Coyne M.J."/>
            <person name="Roelofs K.G."/>
            <person name="Comstock L.E."/>
        </authorList>
    </citation>
    <scope>NUCLEOTIDE SEQUENCE [LARGE SCALE GENOMIC DNA]</scope>
    <source>
        <strain evidence="1 2">CL09T03C01</strain>
    </source>
</reference>
<proteinExistence type="predicted"/>
<sequence>MFFPLRICEIPAGGIRSTAGWYEAYHGLVGELPLLGTGATNGWYGVYQQEVHCWYLHLACNQQRILLVAARWLRASVP</sequence>